<reference evidence="1" key="1">
    <citation type="submission" date="2016-08" db="EMBL/GenBank/DDBJ databases">
        <authorList>
            <person name="Seilhamer J.J."/>
        </authorList>
    </citation>
    <scope>NUCLEOTIDE SEQUENCE</scope>
    <source>
        <strain evidence="1">86</strain>
    </source>
</reference>
<accession>A0A212LL80</accession>
<gene>
    <name evidence="1" type="ORF">KL86PLE_70061</name>
</gene>
<proteinExistence type="predicted"/>
<evidence type="ECO:0000313" key="1">
    <source>
        <dbReference type="EMBL" id="SCM78278.1"/>
    </source>
</evidence>
<protein>
    <submittedName>
        <fullName evidence="1">Uncharacterized protein</fullName>
    </submittedName>
</protein>
<sequence>MRKFPRRGYPSADLFQCNLECVEFRFERRVDHARAELDDEAADQRRVDVEFNMNRLAGYVGQRALDVGELAIGKGNCRNDAGGHLAAPVSEQLTEAAEHVGQIRKAVVGGDQLDEIAHRAAEAGGLDDGADGLELVLGGEDQRFHQAAKVGAFAAKGLETGDVRLDDFELAGLVRQLEQGRGIPFGDPEDHRFRFAHVTTPHRCEPSKVHPFERFEDIRKIAHDSGTAHGPAANLAPSTTGVSLTQRVHWIQEFGFCADILRYLAAWDISLRNAYPKVEWFIVLGDIRPIPRK</sequence>
<organism evidence="1">
    <name type="scientific">uncultured Pleomorphomonas sp</name>
    <dbReference type="NCBI Taxonomy" id="442121"/>
    <lineage>
        <taxon>Bacteria</taxon>
        <taxon>Pseudomonadati</taxon>
        <taxon>Pseudomonadota</taxon>
        <taxon>Alphaproteobacteria</taxon>
        <taxon>Hyphomicrobiales</taxon>
        <taxon>Pleomorphomonadaceae</taxon>
        <taxon>Pleomorphomonas</taxon>
        <taxon>environmental samples</taxon>
    </lineage>
</organism>
<dbReference type="EMBL" id="FMJD01000011">
    <property type="protein sequence ID" value="SCM78278.1"/>
    <property type="molecule type" value="Genomic_DNA"/>
</dbReference>
<name>A0A212LL80_9HYPH</name>
<dbReference type="AlphaFoldDB" id="A0A212LL80"/>